<dbReference type="PROSITE" id="PS00095">
    <property type="entry name" value="C5_MTASE_2"/>
    <property type="match status" value="1"/>
</dbReference>
<reference evidence="8 9" key="1">
    <citation type="submission" date="2016-10" db="EMBL/GenBank/DDBJ databases">
        <authorList>
            <person name="de Groot N.N."/>
        </authorList>
    </citation>
    <scope>NUCLEOTIDE SEQUENCE [LARGE SCALE GENOMIC DNA]</scope>
    <source>
        <strain evidence="8 9">DSM 9236</strain>
    </source>
</reference>
<dbReference type="EMBL" id="FONL01000029">
    <property type="protein sequence ID" value="SFE88294.1"/>
    <property type="molecule type" value="Genomic_DNA"/>
</dbReference>
<evidence type="ECO:0000256" key="7">
    <source>
        <dbReference type="RuleBase" id="RU000417"/>
    </source>
</evidence>
<evidence type="ECO:0000313" key="9">
    <source>
        <dbReference type="Proteomes" id="UP000198896"/>
    </source>
</evidence>
<evidence type="ECO:0000256" key="3">
    <source>
        <dbReference type="ARBA" id="ARBA00022691"/>
    </source>
</evidence>
<dbReference type="InterPro" id="IPR029063">
    <property type="entry name" value="SAM-dependent_MTases_sf"/>
</dbReference>
<dbReference type="Gene3D" id="3.40.50.150">
    <property type="entry name" value="Vaccinia Virus protein VP39"/>
    <property type="match status" value="1"/>
</dbReference>
<sequence>MNAFDLFAGAGGLSLGMEKAGITVKWANEIDSNACETYRNSHPNTTLFMEDANILLTRLICGDENLPKPGDVDVIAGGPPCQGFSGYNRFRNPDDPRNSLMETFLAFVDYLKPRYVLLENVPGMLSLAGGATPRLLLTTLNELGYNTRLGILQAGYYGLPQNRWRVFIWGSYGDLSIPAFPLPKYNFPRTTIFGATQFRDSVIKPIKGDNGLLPFITVGDAISDLPRIENGSGIEEVIYESEPLSDYQKILRNEKGLTYNHVTNRLGTIQYERCLALSNKNGSGWNDLPEELKPRNLLKYGDSRYGNRFGKLSEDGVFNTILSRPYPYWSAVFHPNQDRVISVRESARAQSFPDSVRFYGKRSSQYRQIGNAVPVLLAYEIFSMLK</sequence>
<comment type="similarity">
    <text evidence="5 6">Belongs to the class I-like SAM-binding methyltransferase superfamily. C5-methyltransferase family.</text>
</comment>
<dbReference type="GO" id="GO:0003886">
    <property type="term" value="F:DNA (cytosine-5-)-methyltransferase activity"/>
    <property type="evidence" value="ECO:0007669"/>
    <property type="project" value="UniProtKB-EC"/>
</dbReference>
<dbReference type="STRING" id="1123323.SAMN05216245_12915"/>
<dbReference type="InterPro" id="IPR031303">
    <property type="entry name" value="C5_meth_CS"/>
</dbReference>
<dbReference type="GO" id="GO:0044027">
    <property type="term" value="P:negative regulation of gene expression via chromosomal CpG island methylation"/>
    <property type="evidence" value="ECO:0007669"/>
    <property type="project" value="TreeGrafter"/>
</dbReference>
<dbReference type="GO" id="GO:0009307">
    <property type="term" value="P:DNA restriction-modification system"/>
    <property type="evidence" value="ECO:0007669"/>
    <property type="project" value="UniProtKB-KW"/>
</dbReference>
<keyword evidence="1 5" id="KW-0489">Methyltransferase</keyword>
<dbReference type="Pfam" id="PF00145">
    <property type="entry name" value="DNA_methylase"/>
    <property type="match status" value="1"/>
</dbReference>
<dbReference type="GO" id="GO:0032259">
    <property type="term" value="P:methylation"/>
    <property type="evidence" value="ECO:0007669"/>
    <property type="project" value="UniProtKB-KW"/>
</dbReference>
<organism evidence="8 9">
    <name type="scientific">Succiniclasticum ruminis DSM 9236</name>
    <dbReference type="NCBI Taxonomy" id="1123323"/>
    <lineage>
        <taxon>Bacteria</taxon>
        <taxon>Bacillati</taxon>
        <taxon>Bacillota</taxon>
        <taxon>Negativicutes</taxon>
        <taxon>Acidaminococcales</taxon>
        <taxon>Acidaminococcaceae</taxon>
        <taxon>Succiniclasticum</taxon>
    </lineage>
</organism>
<dbReference type="PROSITE" id="PS00094">
    <property type="entry name" value="C5_MTASE_1"/>
    <property type="match status" value="1"/>
</dbReference>
<evidence type="ECO:0000256" key="1">
    <source>
        <dbReference type="ARBA" id="ARBA00022603"/>
    </source>
</evidence>
<dbReference type="OrthoDB" id="9813719at2"/>
<proteinExistence type="inferred from homology"/>
<dbReference type="PANTHER" id="PTHR10629">
    <property type="entry name" value="CYTOSINE-SPECIFIC METHYLTRANSFERASE"/>
    <property type="match status" value="1"/>
</dbReference>
<evidence type="ECO:0000256" key="2">
    <source>
        <dbReference type="ARBA" id="ARBA00022679"/>
    </source>
</evidence>
<dbReference type="Gene3D" id="3.90.120.10">
    <property type="entry name" value="DNA Methylase, subunit A, domain 2"/>
    <property type="match status" value="1"/>
</dbReference>
<dbReference type="NCBIfam" id="TIGR00675">
    <property type="entry name" value="dcm"/>
    <property type="match status" value="1"/>
</dbReference>
<dbReference type="InterPro" id="IPR001525">
    <property type="entry name" value="C5_MeTfrase"/>
</dbReference>
<keyword evidence="9" id="KW-1185">Reference proteome</keyword>
<dbReference type="PRINTS" id="PR00105">
    <property type="entry name" value="C5METTRFRASE"/>
</dbReference>
<dbReference type="EC" id="2.1.1.37" evidence="7"/>
<dbReference type="PROSITE" id="PS51679">
    <property type="entry name" value="SAM_MT_C5"/>
    <property type="match status" value="1"/>
</dbReference>
<keyword evidence="4" id="KW-0680">Restriction system</keyword>
<gene>
    <name evidence="8" type="ORF">SAMN05216245_12915</name>
</gene>
<comment type="catalytic activity">
    <reaction evidence="7">
        <text>a 2'-deoxycytidine in DNA + S-adenosyl-L-methionine = a 5-methyl-2'-deoxycytidine in DNA + S-adenosyl-L-homocysteine + H(+)</text>
        <dbReference type="Rhea" id="RHEA:13681"/>
        <dbReference type="Rhea" id="RHEA-COMP:11369"/>
        <dbReference type="Rhea" id="RHEA-COMP:11370"/>
        <dbReference type="ChEBI" id="CHEBI:15378"/>
        <dbReference type="ChEBI" id="CHEBI:57856"/>
        <dbReference type="ChEBI" id="CHEBI:59789"/>
        <dbReference type="ChEBI" id="CHEBI:85452"/>
        <dbReference type="ChEBI" id="CHEBI:85454"/>
        <dbReference type="EC" id="2.1.1.37"/>
    </reaction>
</comment>
<keyword evidence="3 5" id="KW-0949">S-adenosyl-L-methionine</keyword>
<evidence type="ECO:0000256" key="6">
    <source>
        <dbReference type="RuleBase" id="RU000416"/>
    </source>
</evidence>
<dbReference type="InterPro" id="IPR018117">
    <property type="entry name" value="C5_DNA_meth_AS"/>
</dbReference>
<evidence type="ECO:0000256" key="4">
    <source>
        <dbReference type="ARBA" id="ARBA00022747"/>
    </source>
</evidence>
<dbReference type="Proteomes" id="UP000198896">
    <property type="component" value="Unassembled WGS sequence"/>
</dbReference>
<evidence type="ECO:0000256" key="5">
    <source>
        <dbReference type="PROSITE-ProRule" id="PRU01016"/>
    </source>
</evidence>
<dbReference type="InterPro" id="IPR050390">
    <property type="entry name" value="C5-Methyltransferase"/>
</dbReference>
<dbReference type="AlphaFoldDB" id="A0A1I2E5S5"/>
<accession>A0A1I2E5S5</accession>
<name>A0A1I2E5S5_9FIRM</name>
<evidence type="ECO:0000313" key="8">
    <source>
        <dbReference type="EMBL" id="SFE88294.1"/>
    </source>
</evidence>
<dbReference type="PANTHER" id="PTHR10629:SF52">
    <property type="entry name" value="DNA (CYTOSINE-5)-METHYLTRANSFERASE 1"/>
    <property type="match status" value="1"/>
</dbReference>
<keyword evidence="2 5" id="KW-0808">Transferase</keyword>
<protein>
    <recommendedName>
        <fullName evidence="7">Cytosine-specific methyltransferase</fullName>
        <ecNumber evidence="7">2.1.1.37</ecNumber>
    </recommendedName>
</protein>
<dbReference type="SUPFAM" id="SSF53335">
    <property type="entry name" value="S-adenosyl-L-methionine-dependent methyltransferases"/>
    <property type="match status" value="1"/>
</dbReference>
<feature type="active site" evidence="5">
    <location>
        <position position="81"/>
    </location>
</feature>
<dbReference type="GO" id="GO:0003677">
    <property type="term" value="F:DNA binding"/>
    <property type="evidence" value="ECO:0007669"/>
    <property type="project" value="TreeGrafter"/>
</dbReference>
<dbReference type="RefSeq" id="WP_093914334.1">
    <property type="nucleotide sequence ID" value="NZ_FONL01000029.1"/>
</dbReference>